<dbReference type="GO" id="GO:0003910">
    <property type="term" value="F:DNA ligase (ATP) activity"/>
    <property type="evidence" value="ECO:0007669"/>
    <property type="project" value="UniProtKB-EC"/>
</dbReference>
<feature type="domain" description="DNA ligase ATP-dependent C-terminal" evidence="2">
    <location>
        <begin position="24"/>
        <end position="71"/>
    </location>
</feature>
<dbReference type="SUPFAM" id="SSF50249">
    <property type="entry name" value="Nucleic acid-binding proteins"/>
    <property type="match status" value="1"/>
</dbReference>
<name>A0A7G6RIB9_RHILV</name>
<sequence>MRETATGRLQYHHRIIQVASGRPRSGSLLLAARRGNHLIYVGSVGTGLKESDAWRLRAMMDKLLTKKPPLAYEGLGGNMLSGSSQELRFATDARLNNSRQT</sequence>
<evidence type="ECO:0000313" key="4">
    <source>
        <dbReference type="Proteomes" id="UP000515518"/>
    </source>
</evidence>
<evidence type="ECO:0000313" key="3">
    <source>
        <dbReference type="EMBL" id="QND42001.1"/>
    </source>
</evidence>
<dbReference type="InterPro" id="IPR012340">
    <property type="entry name" value="NA-bd_OB-fold"/>
</dbReference>
<evidence type="ECO:0000256" key="1">
    <source>
        <dbReference type="ARBA" id="ARBA00012727"/>
    </source>
</evidence>
<organism evidence="3 4">
    <name type="scientific">Rhizobium leguminosarum bv. viciae</name>
    <dbReference type="NCBI Taxonomy" id="387"/>
    <lineage>
        <taxon>Bacteria</taxon>
        <taxon>Pseudomonadati</taxon>
        <taxon>Pseudomonadota</taxon>
        <taxon>Alphaproteobacteria</taxon>
        <taxon>Hyphomicrobiales</taxon>
        <taxon>Rhizobiaceae</taxon>
        <taxon>Rhizobium/Agrobacterium group</taxon>
        <taxon>Rhizobium</taxon>
    </lineage>
</organism>
<evidence type="ECO:0000259" key="2">
    <source>
        <dbReference type="Pfam" id="PF04679"/>
    </source>
</evidence>
<dbReference type="InterPro" id="IPR012309">
    <property type="entry name" value="DNA_ligase_ATP-dep_C"/>
</dbReference>
<dbReference type="Pfam" id="PF04679">
    <property type="entry name" value="DNA_ligase_A_C"/>
    <property type="match status" value="1"/>
</dbReference>
<dbReference type="AlphaFoldDB" id="A0A7G6RIB9"/>
<dbReference type="EMBL" id="CP050549">
    <property type="protein sequence ID" value="QND42001.1"/>
    <property type="molecule type" value="Genomic_DNA"/>
</dbReference>
<dbReference type="GO" id="GO:0006310">
    <property type="term" value="P:DNA recombination"/>
    <property type="evidence" value="ECO:0007669"/>
    <property type="project" value="InterPro"/>
</dbReference>
<reference evidence="4" key="1">
    <citation type="journal article" date="2020" name="Mol. Plant Microbe">
        <title>Rhizobial microsymbionts of the narrowly endemic Oxytropis species growing in Kamchatka are characterized by significant genetic diversity and possess a set of genes that are associated with T3SS and T6SS secretion systems and can affect the development of symbiosis.</title>
        <authorList>
            <person name="Safronova V."/>
            <person name="Guro P."/>
            <person name="Sazanova A."/>
            <person name="Kuznetsova I."/>
            <person name="Belimov A."/>
            <person name="Yakubov V."/>
            <person name="Chirak E."/>
            <person name="Afonin A."/>
            <person name="Gogolev Y."/>
            <person name="Andronov E."/>
            <person name="Tikhonovich I."/>
        </authorList>
    </citation>
    <scope>NUCLEOTIDE SEQUENCE [LARGE SCALE GENOMIC DNA]</scope>
    <source>
        <strain evidence="4">RCAM0610</strain>
    </source>
</reference>
<dbReference type="Proteomes" id="UP000515518">
    <property type="component" value="Chromosome"/>
</dbReference>
<dbReference type="Gene3D" id="2.40.50.140">
    <property type="entry name" value="Nucleic acid-binding proteins"/>
    <property type="match status" value="1"/>
</dbReference>
<dbReference type="GO" id="GO:0006281">
    <property type="term" value="P:DNA repair"/>
    <property type="evidence" value="ECO:0007669"/>
    <property type="project" value="InterPro"/>
</dbReference>
<gene>
    <name evidence="3" type="ORF">HB770_06105</name>
</gene>
<dbReference type="EC" id="6.5.1.1" evidence="1"/>
<proteinExistence type="predicted"/>
<accession>A0A7G6RIB9</accession>
<protein>
    <recommendedName>
        <fullName evidence="1">DNA ligase (ATP)</fullName>
        <ecNumber evidence="1">6.5.1.1</ecNumber>
    </recommendedName>
</protein>